<dbReference type="GO" id="GO:0045892">
    <property type="term" value="P:negative regulation of DNA-templated transcription"/>
    <property type="evidence" value="ECO:0007669"/>
    <property type="project" value="TreeGrafter"/>
</dbReference>
<dbReference type="InterPro" id="IPR036390">
    <property type="entry name" value="WH_DNA-bd_sf"/>
</dbReference>
<sequence length="234" mass="26791">MNEPIYKKIENYIKDLIQSKTLKQGELIPSEKQLSEEFNVTRMTVRSALNNLVKDGYISRQRGVGSIVLANKVYDNISAVSGFTEEMESKGYIVSNILVELNIVEADEELMNKLNLTEKENVWEIKRIRLANNVKLSYMETYMPVKLFPNLKKSHCESSLYNYVENECGYKIAMSEREVSAVLANDELAGLLDLTKPEALLYISQVCKLQNSEVFEYSHTYHYGYTLILSAVSE</sequence>
<organism evidence="5 6">
    <name type="scientific">Paraclostridium sordellii</name>
    <name type="common">Clostridium sordellii</name>
    <dbReference type="NCBI Taxonomy" id="1505"/>
    <lineage>
        <taxon>Bacteria</taxon>
        <taxon>Bacillati</taxon>
        <taxon>Bacillota</taxon>
        <taxon>Clostridia</taxon>
        <taxon>Peptostreptococcales</taxon>
        <taxon>Peptostreptococcaceae</taxon>
        <taxon>Paraclostridium</taxon>
    </lineage>
</organism>
<dbReference type="Gene3D" id="1.10.10.10">
    <property type="entry name" value="Winged helix-like DNA-binding domain superfamily/Winged helix DNA-binding domain"/>
    <property type="match status" value="1"/>
</dbReference>
<evidence type="ECO:0000256" key="2">
    <source>
        <dbReference type="ARBA" id="ARBA00023125"/>
    </source>
</evidence>
<dbReference type="CDD" id="cd07377">
    <property type="entry name" value="WHTH_GntR"/>
    <property type="match status" value="1"/>
</dbReference>
<dbReference type="OrthoDB" id="9816541at2"/>
<evidence type="ECO:0000256" key="1">
    <source>
        <dbReference type="ARBA" id="ARBA00023015"/>
    </source>
</evidence>
<dbReference type="GO" id="GO:0003677">
    <property type="term" value="F:DNA binding"/>
    <property type="evidence" value="ECO:0007669"/>
    <property type="project" value="UniProtKB-KW"/>
</dbReference>
<proteinExistence type="predicted"/>
<dbReference type="PANTHER" id="PTHR44846">
    <property type="entry name" value="MANNOSYL-D-GLYCERATE TRANSPORT/METABOLISM SYSTEM REPRESSOR MNGR-RELATED"/>
    <property type="match status" value="1"/>
</dbReference>
<dbReference type="RefSeq" id="WP_055343313.1">
    <property type="nucleotide sequence ID" value="NZ_CDNI01000001.1"/>
</dbReference>
<dbReference type="InterPro" id="IPR050679">
    <property type="entry name" value="Bact_HTH_transcr_reg"/>
</dbReference>
<gene>
    <name evidence="5" type="primary">yvoA_3</name>
    <name evidence="5" type="ORF">R28058_33381</name>
</gene>
<accession>A0A0C7LBW3</accession>
<dbReference type="InterPro" id="IPR000524">
    <property type="entry name" value="Tscrpt_reg_HTH_GntR"/>
</dbReference>
<evidence type="ECO:0000259" key="4">
    <source>
        <dbReference type="PROSITE" id="PS50949"/>
    </source>
</evidence>
<keyword evidence="3" id="KW-0804">Transcription</keyword>
<dbReference type="SMART" id="SM00866">
    <property type="entry name" value="UTRA"/>
    <property type="match status" value="1"/>
</dbReference>
<dbReference type="SUPFAM" id="SSF64288">
    <property type="entry name" value="Chorismate lyase-like"/>
    <property type="match status" value="1"/>
</dbReference>
<dbReference type="SUPFAM" id="SSF46785">
    <property type="entry name" value="Winged helix' DNA-binding domain"/>
    <property type="match status" value="1"/>
</dbReference>
<protein>
    <submittedName>
        <fullName evidence="5">GntR family transcriptional regulator</fullName>
    </submittedName>
</protein>
<dbReference type="SMART" id="SM00345">
    <property type="entry name" value="HTH_GNTR"/>
    <property type="match status" value="1"/>
</dbReference>
<dbReference type="InterPro" id="IPR028978">
    <property type="entry name" value="Chorismate_lyase_/UTRA_dom_sf"/>
</dbReference>
<dbReference type="Pfam" id="PF07702">
    <property type="entry name" value="UTRA"/>
    <property type="match status" value="1"/>
</dbReference>
<keyword evidence="2" id="KW-0238">DNA-binding</keyword>
<evidence type="ECO:0000313" key="5">
    <source>
        <dbReference type="EMBL" id="CEP41992.1"/>
    </source>
</evidence>
<reference evidence="5 6" key="1">
    <citation type="submission" date="2015-01" db="EMBL/GenBank/DDBJ databases">
        <authorList>
            <person name="Aslett A.Martin."/>
            <person name="De Silva Nishadi"/>
        </authorList>
    </citation>
    <scope>NUCLEOTIDE SEQUENCE [LARGE SCALE GENOMIC DNA]</scope>
    <source>
        <strain evidence="5 6">R28058</strain>
    </source>
</reference>
<dbReference type="InterPro" id="IPR036388">
    <property type="entry name" value="WH-like_DNA-bd_sf"/>
</dbReference>
<keyword evidence="1" id="KW-0805">Transcription regulation</keyword>
<dbReference type="AlphaFoldDB" id="A0A0C7LBW3"/>
<dbReference type="GO" id="GO:0003700">
    <property type="term" value="F:DNA-binding transcription factor activity"/>
    <property type="evidence" value="ECO:0007669"/>
    <property type="project" value="InterPro"/>
</dbReference>
<dbReference type="PANTHER" id="PTHR44846:SF1">
    <property type="entry name" value="MANNOSYL-D-GLYCERATE TRANSPORT_METABOLISM SYSTEM REPRESSOR MNGR-RELATED"/>
    <property type="match status" value="1"/>
</dbReference>
<evidence type="ECO:0000313" key="6">
    <source>
        <dbReference type="Proteomes" id="UP000049127"/>
    </source>
</evidence>
<dbReference type="InterPro" id="IPR011663">
    <property type="entry name" value="UTRA"/>
</dbReference>
<dbReference type="PRINTS" id="PR00035">
    <property type="entry name" value="HTHGNTR"/>
</dbReference>
<evidence type="ECO:0000256" key="3">
    <source>
        <dbReference type="ARBA" id="ARBA00023163"/>
    </source>
</evidence>
<dbReference type="EMBL" id="CEKZ01000028">
    <property type="protein sequence ID" value="CEP41992.1"/>
    <property type="molecule type" value="Genomic_DNA"/>
</dbReference>
<dbReference type="Proteomes" id="UP000049127">
    <property type="component" value="Unassembled WGS sequence"/>
</dbReference>
<name>A0A0C7LBW3_PARSO</name>
<dbReference type="PROSITE" id="PS50949">
    <property type="entry name" value="HTH_GNTR"/>
    <property type="match status" value="1"/>
</dbReference>
<dbReference type="Gene3D" id="3.40.1410.10">
    <property type="entry name" value="Chorismate lyase-like"/>
    <property type="match status" value="1"/>
</dbReference>
<feature type="domain" description="HTH gntR-type" evidence="4">
    <location>
        <begin position="3"/>
        <end position="71"/>
    </location>
</feature>
<dbReference type="Pfam" id="PF00392">
    <property type="entry name" value="GntR"/>
    <property type="match status" value="1"/>
</dbReference>